<dbReference type="Proteomes" id="UP000233769">
    <property type="component" value="Chromosome tk0001"/>
</dbReference>
<reference evidence="3" key="1">
    <citation type="submission" date="2017-10" db="EMBL/GenBank/DDBJ databases">
        <authorList>
            <person name="Regsiter A."/>
            <person name="William W."/>
        </authorList>
    </citation>
    <scope>NUCLEOTIDE SEQUENCE [LARGE SCALE GENOMIC DNA]</scope>
</reference>
<proteinExistence type="predicted"/>
<organism evidence="2 3">
    <name type="scientific">Methylorubrum extorquens</name>
    <name type="common">Methylobacterium dichloromethanicum</name>
    <name type="synonym">Methylobacterium extorquens</name>
    <dbReference type="NCBI Taxonomy" id="408"/>
    <lineage>
        <taxon>Bacteria</taxon>
        <taxon>Pseudomonadati</taxon>
        <taxon>Pseudomonadota</taxon>
        <taxon>Alphaproteobacteria</taxon>
        <taxon>Hyphomicrobiales</taxon>
        <taxon>Methylobacteriaceae</taxon>
        <taxon>Methylorubrum</taxon>
    </lineage>
</organism>
<evidence type="ECO:0000256" key="1">
    <source>
        <dbReference type="SAM" id="MobiDB-lite"/>
    </source>
</evidence>
<name>A0A2N9AJT9_METEX</name>
<dbReference type="AlphaFoldDB" id="A0A2N9AJT9"/>
<feature type="region of interest" description="Disordered" evidence="1">
    <location>
        <begin position="131"/>
        <end position="151"/>
    </location>
</feature>
<sequence length="151" mass="16207">MAMTWLAHKCLTTAASTARALRARSSLANSRQQLIDLRHPVLSGFGLGSQVAVRSLSKLPVLADGPLERAPFLFRVKDFEAVGVNCRIGHGLSLHRSPARTKSRSTLIKSKLTHYRSVTALALKSSPAVGDDSLTARCLRPPPGASATPRE</sequence>
<dbReference type="EMBL" id="LT962688">
    <property type="protein sequence ID" value="SOR27621.1"/>
    <property type="molecule type" value="Genomic_DNA"/>
</dbReference>
<accession>A0A2N9AJT9</accession>
<evidence type="ECO:0000313" key="3">
    <source>
        <dbReference type="Proteomes" id="UP000233769"/>
    </source>
</evidence>
<gene>
    <name evidence="2" type="ORF">TK0001_1019</name>
</gene>
<protein>
    <submittedName>
        <fullName evidence="2">Uncharacterized protein</fullName>
    </submittedName>
</protein>
<evidence type="ECO:0000313" key="2">
    <source>
        <dbReference type="EMBL" id="SOR27621.1"/>
    </source>
</evidence>